<evidence type="ECO:0000256" key="4">
    <source>
        <dbReference type="ARBA" id="ARBA00023136"/>
    </source>
</evidence>
<feature type="transmembrane region" description="Helical" evidence="5">
    <location>
        <begin position="291"/>
        <end position="313"/>
    </location>
</feature>
<evidence type="ECO:0000313" key="8">
    <source>
        <dbReference type="Proteomes" id="UP000730618"/>
    </source>
</evidence>
<evidence type="ECO:0000256" key="5">
    <source>
        <dbReference type="SAM" id="Phobius"/>
    </source>
</evidence>
<dbReference type="PANTHER" id="PTHR34220:SF7">
    <property type="entry name" value="SENSOR HISTIDINE KINASE YPDA"/>
    <property type="match status" value="1"/>
</dbReference>
<evidence type="ECO:0000256" key="3">
    <source>
        <dbReference type="ARBA" id="ARBA00022777"/>
    </source>
</evidence>
<dbReference type="InterPro" id="IPR050640">
    <property type="entry name" value="Bact_2-comp_sensor_kinase"/>
</dbReference>
<evidence type="ECO:0000259" key="6">
    <source>
        <dbReference type="PROSITE" id="PS50885"/>
    </source>
</evidence>
<dbReference type="InterPro" id="IPR010559">
    <property type="entry name" value="Sig_transdc_His_kin_internal"/>
</dbReference>
<keyword evidence="8" id="KW-1185">Reference proteome</keyword>
<reference evidence="7 8" key="1">
    <citation type="submission" date="2021-06" db="EMBL/GenBank/DDBJ databases">
        <authorList>
            <person name="Criscuolo A."/>
        </authorList>
    </citation>
    <scope>NUCLEOTIDE SEQUENCE [LARGE SCALE GENOMIC DNA]</scope>
    <source>
        <strain evidence="8">CIP 111802</strain>
    </source>
</reference>
<keyword evidence="5" id="KW-1133">Transmembrane helix</keyword>
<evidence type="ECO:0000256" key="1">
    <source>
        <dbReference type="ARBA" id="ARBA00004236"/>
    </source>
</evidence>
<dbReference type="Pfam" id="PF06580">
    <property type="entry name" value="His_kinase"/>
    <property type="match status" value="1"/>
</dbReference>
<gene>
    <name evidence="7" type="ORF">PAECIP111802_03764</name>
</gene>
<dbReference type="PROSITE" id="PS50885">
    <property type="entry name" value="HAMP"/>
    <property type="match status" value="1"/>
</dbReference>
<keyword evidence="3" id="KW-0418">Kinase</keyword>
<keyword evidence="5" id="KW-0812">Transmembrane</keyword>
<organism evidence="7 8">
    <name type="scientific">Paenibacillus allorhizosphaerae</name>
    <dbReference type="NCBI Taxonomy" id="2849866"/>
    <lineage>
        <taxon>Bacteria</taxon>
        <taxon>Bacillati</taxon>
        <taxon>Bacillota</taxon>
        <taxon>Bacilli</taxon>
        <taxon>Bacillales</taxon>
        <taxon>Paenibacillaceae</taxon>
        <taxon>Paenibacillus</taxon>
    </lineage>
</organism>
<name>A0ABM8VKC4_9BACL</name>
<keyword evidence="3" id="KW-0808">Transferase</keyword>
<evidence type="ECO:0000256" key="2">
    <source>
        <dbReference type="ARBA" id="ARBA00022475"/>
    </source>
</evidence>
<keyword evidence="4 5" id="KW-0472">Membrane</keyword>
<accession>A0ABM8VKC4</accession>
<dbReference type="Pfam" id="PF00672">
    <property type="entry name" value="HAMP"/>
    <property type="match status" value="1"/>
</dbReference>
<dbReference type="Proteomes" id="UP000730618">
    <property type="component" value="Unassembled WGS sequence"/>
</dbReference>
<comment type="subcellular location">
    <subcellularLocation>
        <location evidence="1">Cell membrane</location>
    </subcellularLocation>
</comment>
<protein>
    <recommendedName>
        <fullName evidence="6">HAMP domain-containing protein</fullName>
    </recommendedName>
</protein>
<dbReference type="Pfam" id="PF02518">
    <property type="entry name" value="HATPase_c"/>
    <property type="match status" value="1"/>
</dbReference>
<dbReference type="SMART" id="SM00304">
    <property type="entry name" value="HAMP"/>
    <property type="match status" value="1"/>
</dbReference>
<keyword evidence="2" id="KW-1003">Cell membrane</keyword>
<dbReference type="InterPro" id="IPR003594">
    <property type="entry name" value="HATPase_dom"/>
</dbReference>
<proteinExistence type="predicted"/>
<dbReference type="CDD" id="cd06225">
    <property type="entry name" value="HAMP"/>
    <property type="match status" value="1"/>
</dbReference>
<comment type="caution">
    <text evidence="7">The sequence shown here is derived from an EMBL/GenBank/DDBJ whole genome shotgun (WGS) entry which is preliminary data.</text>
</comment>
<sequence>MNWFKRSLLAKLLAGMLISTIIPYTLSNIISYKTTSDSVKKQVIDLNLDQMSLSMENVKRYMQELNRVSVSFYYDQTLMQYLRSKEIVPAQSLFITTQVDNLYNTRSEFRATRYMSALSGQSFMKYNNSQVGINVHMPPMAIPGKEDREWKRTHRYEVAYVDKEKVLALHQLLVDYPRPETLGVLSLYIGMDEIGTILRTGLSEGNDVFLYIQDDLKLLYDSGGGAAMEPAAVNELVAGRTQGSFKGDFNGQHGVFVYMKDHYMELPLTLVKFVPSAAINESANRTLGRSLIIQMAAIAFVLVTAFLLSYFTISPVKRLLRSIARVETGNFRIERPSGREDELGVLEQRFQTMIHNLDDLMNREYRNRLELTSAQLKMLQAQINPHFLYNTLQSIGTLALRHGSEEVSDKIGELGAILRYSMDLQTETVPLKLEIEHIEHYLSLQTGRFKNRLSYTLTCPNEALCIEVPKMILQPLVENSIVHGMEKGRGTGTLHIGIEWDEALVIRMIDNGKGISQDVMDGIRKQYEEDRLHYGEESGIGLLNVLKRLRLYYGDRFAWSMESTPYEATEIVLTVDTGAADKEGSN</sequence>
<dbReference type="PANTHER" id="PTHR34220">
    <property type="entry name" value="SENSOR HISTIDINE KINASE YPDA"/>
    <property type="match status" value="1"/>
</dbReference>
<dbReference type="InterPro" id="IPR003660">
    <property type="entry name" value="HAMP_dom"/>
</dbReference>
<feature type="domain" description="HAMP" evidence="6">
    <location>
        <begin position="310"/>
        <end position="362"/>
    </location>
</feature>
<evidence type="ECO:0000313" key="7">
    <source>
        <dbReference type="EMBL" id="CAG7646507.1"/>
    </source>
</evidence>
<dbReference type="EMBL" id="CAJVCE010000010">
    <property type="protein sequence ID" value="CAG7646507.1"/>
    <property type="molecule type" value="Genomic_DNA"/>
</dbReference>